<keyword evidence="4" id="KW-1185">Reference proteome</keyword>
<dbReference type="SUPFAM" id="SSF51735">
    <property type="entry name" value="NAD(P)-binding Rossmann-fold domains"/>
    <property type="match status" value="1"/>
</dbReference>
<comment type="caution">
    <text evidence="3">The sequence shown here is derived from an EMBL/GenBank/DDBJ whole genome shotgun (WGS) entry which is preliminary data.</text>
</comment>
<dbReference type="EMBL" id="BPQH01000008">
    <property type="protein sequence ID" value="GJD50089.1"/>
    <property type="molecule type" value="Genomic_DNA"/>
</dbReference>
<dbReference type="PROSITE" id="PS51257">
    <property type="entry name" value="PROKAR_LIPOPROTEIN"/>
    <property type="match status" value="1"/>
</dbReference>
<accession>A0ABQ4QZJ9</accession>
<dbReference type="Pfam" id="PF03435">
    <property type="entry name" value="Sacchrp_dh_NADP"/>
    <property type="match status" value="1"/>
</dbReference>
<evidence type="ECO:0000313" key="4">
    <source>
        <dbReference type="Proteomes" id="UP001055167"/>
    </source>
</evidence>
<protein>
    <recommendedName>
        <fullName evidence="5">DUF4166 domain-containing protein</fullName>
    </recommendedName>
</protein>
<evidence type="ECO:0008006" key="5">
    <source>
        <dbReference type="Google" id="ProtNLM"/>
    </source>
</evidence>
<reference evidence="3" key="2">
    <citation type="submission" date="2021-08" db="EMBL/GenBank/DDBJ databases">
        <authorList>
            <person name="Tani A."/>
            <person name="Ola A."/>
            <person name="Ogura Y."/>
            <person name="Katsura K."/>
            <person name="Hayashi T."/>
        </authorList>
    </citation>
    <scope>NUCLEOTIDE SEQUENCE</scope>
    <source>
        <strain evidence="3">KCTC 52305</strain>
    </source>
</reference>
<dbReference type="RefSeq" id="WP_238313382.1">
    <property type="nucleotide sequence ID" value="NZ_BPQH01000008.1"/>
</dbReference>
<evidence type="ECO:0000259" key="2">
    <source>
        <dbReference type="Pfam" id="PF13761"/>
    </source>
</evidence>
<dbReference type="Pfam" id="PF13761">
    <property type="entry name" value="DUF4166"/>
    <property type="match status" value="1"/>
</dbReference>
<feature type="domain" description="Saccharopine dehydrogenase NADP binding" evidence="1">
    <location>
        <begin position="8"/>
        <end position="116"/>
    </location>
</feature>
<evidence type="ECO:0000313" key="3">
    <source>
        <dbReference type="EMBL" id="GJD50089.1"/>
    </source>
</evidence>
<evidence type="ECO:0000259" key="1">
    <source>
        <dbReference type="Pfam" id="PF03435"/>
    </source>
</evidence>
<feature type="domain" description="DUF4166" evidence="2">
    <location>
        <begin position="397"/>
        <end position="554"/>
    </location>
</feature>
<dbReference type="InterPro" id="IPR036291">
    <property type="entry name" value="NAD(P)-bd_dom_sf"/>
</dbReference>
<dbReference type="PANTHER" id="PTHR43796:SF2">
    <property type="entry name" value="CARBOXYNORSPERMIDINE SYNTHASE"/>
    <property type="match status" value="1"/>
</dbReference>
<proteinExistence type="predicted"/>
<gene>
    <name evidence="3" type="ORF">OPKNFCMD_2826</name>
</gene>
<dbReference type="InterPro" id="IPR005097">
    <property type="entry name" value="Sacchrp_dh_NADP-bd"/>
</dbReference>
<sequence>MSGPLKRVLVVGGAGAFGQRLVAGLAAGGACAVLVGGRDLARAEAVAAGIARAHPGSRVEAVRLDAGTVTAQALADLRLAGVVDAAGPFQEAAGGASYGLARAAIAAGLPYVDIADGRDFVAGFPALDAAARAAGVAALTGASSTPALSNAVLDRITAGWSALESVEVVISPGNRAPRGLSVMRAILSYAGRPVRVRRDGAWEDRAGWGLLTRTRIAGLGPRWVSLCETPDLDILPARSPTIRTAVFRAGLELGALHLGLWLASLPVRARLLPSLVPFAGLFLTLAGWLGGLGSDRGGMRVRAEGRDGAGAPVRATWTLVAEAGDGPFVPTLPARAVVRRWLHGPPIPPGARACLGVVDLAALEAEMARHRIATATAREAPGAPLFARALGPAFADLPAPVRALHGGDGPGTWSGRAAVTRGTSPLAGLVARVVGLPRAGADQPVRVSVARRGADEVWTRDFAGRRFRSRMRPAGPGAVIEQFGPLAFVLALPADAEGLGMRVAGWRLGPLPLPRALAPVSAARESVDAEGRFRFDVAVRLPLAGLLVHYRGWLAPDPVPALPADSPRDAPP</sequence>
<dbReference type="PANTHER" id="PTHR43796">
    <property type="entry name" value="CARBOXYNORSPERMIDINE SYNTHASE"/>
    <property type="match status" value="1"/>
</dbReference>
<dbReference type="Proteomes" id="UP001055167">
    <property type="component" value="Unassembled WGS sequence"/>
</dbReference>
<reference evidence="3" key="1">
    <citation type="journal article" date="2021" name="Front. Microbiol.">
        <title>Comprehensive Comparative Genomics and Phenotyping of Methylobacterium Species.</title>
        <authorList>
            <person name="Alessa O."/>
            <person name="Ogura Y."/>
            <person name="Fujitani Y."/>
            <person name="Takami H."/>
            <person name="Hayashi T."/>
            <person name="Sahin N."/>
            <person name="Tani A."/>
        </authorList>
    </citation>
    <scope>NUCLEOTIDE SEQUENCE</scope>
    <source>
        <strain evidence="3">KCTC 52305</strain>
    </source>
</reference>
<dbReference type="Gene3D" id="3.40.50.720">
    <property type="entry name" value="NAD(P)-binding Rossmann-like Domain"/>
    <property type="match status" value="1"/>
</dbReference>
<organism evidence="3 4">
    <name type="scientific">Methylobacterium crusticola</name>
    <dbReference type="NCBI Taxonomy" id="1697972"/>
    <lineage>
        <taxon>Bacteria</taxon>
        <taxon>Pseudomonadati</taxon>
        <taxon>Pseudomonadota</taxon>
        <taxon>Alphaproteobacteria</taxon>
        <taxon>Hyphomicrobiales</taxon>
        <taxon>Methylobacteriaceae</taxon>
        <taxon>Methylobacterium</taxon>
    </lineage>
</organism>
<name>A0ABQ4QZJ9_9HYPH</name>
<dbReference type="InterPro" id="IPR025311">
    <property type="entry name" value="DUF4166"/>
</dbReference>